<name>A0AAU7U3G1_9GAMM</name>
<dbReference type="NCBIfam" id="NF038054">
    <property type="entry name" value="T3SS_SctI"/>
    <property type="match status" value="1"/>
</dbReference>
<evidence type="ECO:0000313" key="1">
    <source>
        <dbReference type="EMBL" id="XBV47524.1"/>
    </source>
</evidence>
<reference evidence="1" key="1">
    <citation type="submission" date="2024-06" db="EMBL/GenBank/DDBJ databases">
        <title>Multiomics insights into the TNT degradation mechanism by Pantoea sp. BJ2 isolated from an ammunition destruction site.</title>
        <authorList>
            <person name="Luo J."/>
        </authorList>
    </citation>
    <scope>NUCLEOTIDE SEQUENCE</scope>
    <source>
        <strain evidence="1">BJ2</strain>
        <plasmid evidence="1">plasmindB</plasmid>
    </source>
</reference>
<accession>A0AAU7U3G1</accession>
<proteinExistence type="predicted"/>
<geneLocation type="plasmid" evidence="1">
    <name>plasmindB</name>
</geneLocation>
<dbReference type="RefSeq" id="WP_350262565.1">
    <property type="nucleotide sequence ID" value="NZ_CP158294.1"/>
</dbReference>
<dbReference type="AlphaFoldDB" id="A0AAU7U3G1"/>
<dbReference type="InterPro" id="IPR047754">
    <property type="entry name" value="T3SS_SctI-like"/>
</dbReference>
<keyword evidence="1" id="KW-0614">Plasmid</keyword>
<protein>
    <submittedName>
        <fullName evidence="1">Type III secretion system inner rod subunit SctI</fullName>
    </submittedName>
</protein>
<gene>
    <name evidence="1" type="primary">sctI</name>
    <name evidence="1" type="ORF">AAF463_24695</name>
</gene>
<organism evidence="1">
    <name type="scientific">Pantoea sp. BJ2</name>
    <dbReference type="NCBI Taxonomy" id="3141322"/>
    <lineage>
        <taxon>Bacteria</taxon>
        <taxon>Pseudomonadati</taxon>
        <taxon>Pseudomonadota</taxon>
        <taxon>Gammaproteobacteria</taxon>
        <taxon>Enterobacterales</taxon>
        <taxon>Erwiniaceae</taxon>
        <taxon>Pantoea</taxon>
    </lineage>
</organism>
<sequence length="96" mass="10620">MQIQMPDFATGMSESQPEVSALNLEDRLVSALSQASETQYVAKANELYRVQDPANTGSPEDLFLFQTRVSEYNITMSLYAALTRKAVTAIDTVLRA</sequence>
<dbReference type="EMBL" id="CP158294">
    <property type="protein sequence ID" value="XBV47524.1"/>
    <property type="molecule type" value="Genomic_DNA"/>
</dbReference>